<dbReference type="SUPFAM" id="SSF53254">
    <property type="entry name" value="Phosphoglycerate mutase-like"/>
    <property type="match status" value="1"/>
</dbReference>
<dbReference type="PANTHER" id="PTHR48100:SF1">
    <property type="entry name" value="HISTIDINE PHOSPHATASE FAMILY PROTEIN-RELATED"/>
    <property type="match status" value="1"/>
</dbReference>
<dbReference type="GO" id="GO:0016791">
    <property type="term" value="F:phosphatase activity"/>
    <property type="evidence" value="ECO:0007669"/>
    <property type="project" value="TreeGrafter"/>
</dbReference>
<dbReference type="AlphaFoldDB" id="A0A7J9V3F5"/>
<dbReference type="InterPro" id="IPR050275">
    <property type="entry name" value="PGM_Phosphatase"/>
</dbReference>
<sequence length="233" mass="25289">MSDVVEAPTSVRPAQVGATDLLIVRHGESESIAEGECFPKWNGHGDPALHERGEEQARLLADRLEDVEIAAIYVTPLQRTAQTAAPLAARKGIVPRVSEDLREVHLGDWDGTGMLRTLSSDHPVVAQMRAEERWDVIPNAEPADQFRARIQAGVSAIAADHQGKTVVVVAHGGVIGEIFALASRAERNFAFVGADNCSISHLIVDGDGRWIVRRFNDTSHLRRSFNPAALALT</sequence>
<dbReference type="Pfam" id="PF00300">
    <property type="entry name" value="His_Phos_1"/>
    <property type="match status" value="1"/>
</dbReference>
<dbReference type="CDD" id="cd07067">
    <property type="entry name" value="HP_PGM_like"/>
    <property type="match status" value="1"/>
</dbReference>
<dbReference type="InterPro" id="IPR029033">
    <property type="entry name" value="His_PPase_superfam"/>
</dbReference>
<reference evidence="1 2" key="1">
    <citation type="submission" date="2019-10" db="EMBL/GenBank/DDBJ databases">
        <title>Georgenia wutianyii sp. nov. and Georgenia yuyongxinii sp. nov. isolated from plateau pika (Ochotona curzoniae) in the Qinghai-Tibet plateau of China.</title>
        <authorList>
            <person name="Tian Z."/>
        </authorList>
    </citation>
    <scope>NUCLEOTIDE SEQUENCE [LARGE SCALE GENOMIC DNA]</scope>
    <source>
        <strain evidence="1 2">JCM 15130</strain>
    </source>
</reference>
<gene>
    <name evidence="1" type="ORF">GB882_17560</name>
</gene>
<accession>A0A7J9V3F5</accession>
<proteinExistence type="predicted"/>
<dbReference type="InterPro" id="IPR013078">
    <property type="entry name" value="His_Pase_superF_clade-1"/>
</dbReference>
<name>A0A7J9V3F5_9MICO</name>
<dbReference type="GO" id="GO:0005737">
    <property type="term" value="C:cytoplasm"/>
    <property type="evidence" value="ECO:0007669"/>
    <property type="project" value="TreeGrafter"/>
</dbReference>
<organism evidence="1 2">
    <name type="scientific">Georgenia ruanii</name>
    <dbReference type="NCBI Taxonomy" id="348442"/>
    <lineage>
        <taxon>Bacteria</taxon>
        <taxon>Bacillati</taxon>
        <taxon>Actinomycetota</taxon>
        <taxon>Actinomycetes</taxon>
        <taxon>Micrococcales</taxon>
        <taxon>Bogoriellaceae</taxon>
        <taxon>Georgenia</taxon>
    </lineage>
</organism>
<evidence type="ECO:0000313" key="2">
    <source>
        <dbReference type="Proteomes" id="UP000429644"/>
    </source>
</evidence>
<keyword evidence="2" id="KW-1185">Reference proteome</keyword>
<dbReference type="Gene3D" id="3.40.50.1240">
    <property type="entry name" value="Phosphoglycerate mutase-like"/>
    <property type="match status" value="1"/>
</dbReference>
<comment type="caution">
    <text evidence="1">The sequence shown here is derived from an EMBL/GenBank/DDBJ whole genome shotgun (WGS) entry which is preliminary data.</text>
</comment>
<dbReference type="Proteomes" id="UP000429644">
    <property type="component" value="Unassembled WGS sequence"/>
</dbReference>
<dbReference type="SMART" id="SM00855">
    <property type="entry name" value="PGAM"/>
    <property type="match status" value="1"/>
</dbReference>
<protein>
    <submittedName>
        <fullName evidence="1">Histidine phosphatase family protein</fullName>
    </submittedName>
</protein>
<dbReference type="PANTHER" id="PTHR48100">
    <property type="entry name" value="BROAD-SPECIFICITY PHOSPHATASE YOR283W-RELATED"/>
    <property type="match status" value="1"/>
</dbReference>
<dbReference type="OrthoDB" id="4697614at2"/>
<evidence type="ECO:0000313" key="1">
    <source>
        <dbReference type="EMBL" id="MPV90484.1"/>
    </source>
</evidence>
<dbReference type="EMBL" id="WHPD01003773">
    <property type="protein sequence ID" value="MPV90484.1"/>
    <property type="molecule type" value="Genomic_DNA"/>
</dbReference>